<sequence length="639" mass="72653">MTSSIQEYSHAIDPGDAPGSTSNSFSSSETDAEFIDDNIWPLLHVTELLKDEVERMESERHHDARYNIKHEVDWRNSASFRDGLWSDFKISTNLSPEGISDLHNCGFKRYDEILGVRWQLKNMVTLLDLLKTTAQEILDPVETELKRSSCNIGLFLNRLPLDLLAETIRFACSDSDVYELINMSHINQRFRGVVLSMGDMWSRISSDMPIGILRLSIERSRNAPLDLEGYFIERFGDDTSMSQRRKSRAKSFITEISQCSSRWNNIEFSIPASYSQELESYGFYFMLLANFPCGLHVPRLKSLSISHYGNLPDSQNDEDTNHGRSIEALRFYQSWKAPNLRMLTFSRIVPAPIHGASIEVLLLDLHTRDHYSDVDYLFAFRELVSFLQETPSLQTLRLTCNTSGPTDSKDNLALPTVTLHYLRDLTLVLTHEWFPPDDDIEFSLSSFTDCMRVPDLSTLRVKIETTSPKNLADSDVTTLIRSFIPRQEFNSLQKLFIFVFDHTLSSSLNMGVALDKYPSLRSLTLGITGKLVITPGSSLHPNVRRRGLFEQIKLLGCSQGAEAFLTWLAGELGDSGQAGQVAKVKVVVKLCQSIEKSDVSNVFPSDQLEFEDIDSCSWWNFMDESRTLGYGYFCDETEE</sequence>
<accession>A0A0H2RUK2</accession>
<dbReference type="InParanoid" id="A0A0H2RUK2"/>
<feature type="region of interest" description="Disordered" evidence="1">
    <location>
        <begin position="1"/>
        <end position="28"/>
    </location>
</feature>
<protein>
    <recommendedName>
        <fullName evidence="4">F-box domain-containing protein</fullName>
    </recommendedName>
</protein>
<evidence type="ECO:0008006" key="4">
    <source>
        <dbReference type="Google" id="ProtNLM"/>
    </source>
</evidence>
<name>A0A0H2RUK2_9AGAM</name>
<proteinExistence type="predicted"/>
<evidence type="ECO:0000256" key="1">
    <source>
        <dbReference type="SAM" id="MobiDB-lite"/>
    </source>
</evidence>
<dbReference type="Proteomes" id="UP000053477">
    <property type="component" value="Unassembled WGS sequence"/>
</dbReference>
<dbReference type="STRING" id="27342.A0A0H2RUK2"/>
<dbReference type="AlphaFoldDB" id="A0A0H2RUK2"/>
<gene>
    <name evidence="2" type="ORF">SCHPADRAFT_1000931</name>
</gene>
<organism evidence="2 3">
    <name type="scientific">Schizopora paradoxa</name>
    <dbReference type="NCBI Taxonomy" id="27342"/>
    <lineage>
        <taxon>Eukaryota</taxon>
        <taxon>Fungi</taxon>
        <taxon>Dikarya</taxon>
        <taxon>Basidiomycota</taxon>
        <taxon>Agaricomycotina</taxon>
        <taxon>Agaricomycetes</taxon>
        <taxon>Hymenochaetales</taxon>
        <taxon>Schizoporaceae</taxon>
        <taxon>Schizopora</taxon>
    </lineage>
</organism>
<dbReference type="EMBL" id="KQ086090">
    <property type="protein sequence ID" value="KLO08481.1"/>
    <property type="molecule type" value="Genomic_DNA"/>
</dbReference>
<evidence type="ECO:0000313" key="2">
    <source>
        <dbReference type="EMBL" id="KLO08481.1"/>
    </source>
</evidence>
<evidence type="ECO:0000313" key="3">
    <source>
        <dbReference type="Proteomes" id="UP000053477"/>
    </source>
</evidence>
<dbReference type="OrthoDB" id="3365698at2759"/>
<reference evidence="2 3" key="1">
    <citation type="submission" date="2015-04" db="EMBL/GenBank/DDBJ databases">
        <title>Complete genome sequence of Schizopora paradoxa KUC8140, a cosmopolitan wood degrader in East Asia.</title>
        <authorList>
            <consortium name="DOE Joint Genome Institute"/>
            <person name="Min B."/>
            <person name="Park H."/>
            <person name="Jang Y."/>
            <person name="Kim J.-J."/>
            <person name="Kim K.H."/>
            <person name="Pangilinan J."/>
            <person name="Lipzen A."/>
            <person name="Riley R."/>
            <person name="Grigoriev I.V."/>
            <person name="Spatafora J.W."/>
            <person name="Choi I.-G."/>
        </authorList>
    </citation>
    <scope>NUCLEOTIDE SEQUENCE [LARGE SCALE GENOMIC DNA]</scope>
    <source>
        <strain evidence="2 3">KUC8140</strain>
    </source>
</reference>
<keyword evidence="3" id="KW-1185">Reference proteome</keyword>